<dbReference type="InterPro" id="IPR045851">
    <property type="entry name" value="AMP-bd_C_sf"/>
</dbReference>
<dbReference type="Gene3D" id="3.30.300.30">
    <property type="match status" value="1"/>
</dbReference>
<gene>
    <name evidence="3" type="ORF">DK847_14185</name>
</gene>
<keyword evidence="4" id="KW-1185">Reference proteome</keyword>
<sequence length="486" mass="53057">MLVRKLESWARQQPHALAAAQDDTHLTYSQFVALIAGFQASLPEEARSGASTAVILTRDLLDGWTMSLAVRSLGWDAVVVQNPELLPALELTNVGIVLVEAALHGTVMKAGRRITGTAKVLAMPSRAAHLGETSSPRMSAAFGSQILYTTGTTGRHKKVLMPGEQEDRRNAARALSFGVTQGTVALTNLPPYCGAGFKTPSSVWHAGGAVVFDDGLDLQRNLELHGVNCVLAGPQQLRSLVAARPLPDSLRHSFEIVFTSGPLPLDLASRAADLLSRRIRVYYGATEIICQPLGAWFASVDDLIWLQPETGRNIVVLREGGEACRDGEEGTLAIGLQDIDAQGYLDDLQATSRFFRDGYFVPGDRAMRRADGRIRILGRESDVINLRGQKLSVLPIEQALQAYLAAEEVCIFAEMNERGEEEVLVAVRIARNIRAEEMREMTARFLPFDLVRFARLSHFPKSEGAFGKTLRSELRRLLIAARPGPG</sequence>
<evidence type="ECO:0000313" key="4">
    <source>
        <dbReference type="Proteomes" id="UP000248795"/>
    </source>
</evidence>
<dbReference type="SUPFAM" id="SSF56801">
    <property type="entry name" value="Acetyl-CoA synthetase-like"/>
    <property type="match status" value="1"/>
</dbReference>
<dbReference type="GO" id="GO:0031956">
    <property type="term" value="F:medium-chain fatty acid-CoA ligase activity"/>
    <property type="evidence" value="ECO:0007669"/>
    <property type="project" value="TreeGrafter"/>
</dbReference>
<dbReference type="InterPro" id="IPR000873">
    <property type="entry name" value="AMP-dep_synth/lig_dom"/>
</dbReference>
<dbReference type="Proteomes" id="UP000248795">
    <property type="component" value="Unassembled WGS sequence"/>
</dbReference>
<dbReference type="AlphaFoldDB" id="A0A2W2BJG5"/>
<dbReference type="Pfam" id="PF00501">
    <property type="entry name" value="AMP-binding"/>
    <property type="match status" value="1"/>
</dbReference>
<comment type="caution">
    <text evidence="3">The sequence shown here is derived from an EMBL/GenBank/DDBJ whole genome shotgun (WGS) entry which is preliminary data.</text>
</comment>
<proteinExistence type="inferred from homology"/>
<accession>A0A2W2BJG5</accession>
<feature type="domain" description="AMP-dependent synthetase/ligase" evidence="2">
    <location>
        <begin position="7"/>
        <end position="335"/>
    </location>
</feature>
<evidence type="ECO:0000256" key="1">
    <source>
        <dbReference type="ARBA" id="ARBA00006432"/>
    </source>
</evidence>
<protein>
    <recommendedName>
        <fullName evidence="2">AMP-dependent synthetase/ligase domain-containing protein</fullName>
    </recommendedName>
</protein>
<reference evidence="4" key="1">
    <citation type="submission" date="2018-06" db="EMBL/GenBank/DDBJ databases">
        <title>Aestuariibacter litoralis strain KCTC 52945T.</title>
        <authorList>
            <person name="Li X."/>
            <person name="Salam N."/>
            <person name="Li J.-L."/>
            <person name="Chen Y.-M."/>
            <person name="Yang Z.-W."/>
            <person name="Zhang L.-Y."/>
            <person name="Han M.-X."/>
            <person name="Xiao M."/>
            <person name="Li W.-J."/>
        </authorList>
    </citation>
    <scope>NUCLEOTIDE SEQUENCE [LARGE SCALE GENOMIC DNA]</scope>
    <source>
        <strain evidence="4">KCTC 52945</strain>
    </source>
</reference>
<name>A0A2W2BJG5_9HYPH</name>
<dbReference type="PANTHER" id="PTHR43201">
    <property type="entry name" value="ACYL-COA SYNTHETASE"/>
    <property type="match status" value="1"/>
</dbReference>
<organism evidence="3 4">
    <name type="scientific">Aestuariivirga litoralis</name>
    <dbReference type="NCBI Taxonomy" id="2650924"/>
    <lineage>
        <taxon>Bacteria</taxon>
        <taxon>Pseudomonadati</taxon>
        <taxon>Pseudomonadota</taxon>
        <taxon>Alphaproteobacteria</taxon>
        <taxon>Hyphomicrobiales</taxon>
        <taxon>Aestuariivirgaceae</taxon>
        <taxon>Aestuariivirga</taxon>
    </lineage>
</organism>
<dbReference type="EMBL" id="QKVK01000006">
    <property type="protein sequence ID" value="PZF76329.1"/>
    <property type="molecule type" value="Genomic_DNA"/>
</dbReference>
<dbReference type="InterPro" id="IPR042099">
    <property type="entry name" value="ANL_N_sf"/>
</dbReference>
<dbReference type="Gene3D" id="3.40.50.12780">
    <property type="entry name" value="N-terminal domain of ligase-like"/>
    <property type="match status" value="1"/>
</dbReference>
<comment type="similarity">
    <text evidence="1">Belongs to the ATP-dependent AMP-binding enzyme family.</text>
</comment>
<dbReference type="PANTHER" id="PTHR43201:SF8">
    <property type="entry name" value="ACYL-COA SYNTHETASE FAMILY MEMBER 3"/>
    <property type="match status" value="1"/>
</dbReference>
<dbReference type="GO" id="GO:0006631">
    <property type="term" value="P:fatty acid metabolic process"/>
    <property type="evidence" value="ECO:0007669"/>
    <property type="project" value="TreeGrafter"/>
</dbReference>
<evidence type="ECO:0000259" key="2">
    <source>
        <dbReference type="Pfam" id="PF00501"/>
    </source>
</evidence>
<dbReference type="RefSeq" id="WP_111199166.1">
    <property type="nucleotide sequence ID" value="NZ_QKVK01000006.1"/>
</dbReference>
<evidence type="ECO:0000313" key="3">
    <source>
        <dbReference type="EMBL" id="PZF76329.1"/>
    </source>
</evidence>